<dbReference type="PANTHER" id="PTHR11890:SF18">
    <property type="entry name" value="LYMPHOCYTE ACTIVATION GENE 3 PROTEIN"/>
    <property type="match status" value="1"/>
</dbReference>
<keyword evidence="2" id="KW-0732">Signal</keyword>
<dbReference type="InterPro" id="IPR004074">
    <property type="entry name" value="IL-1_rcpt_I/II-typ"/>
</dbReference>
<name>A0A3P8UWL3_CYNSE</name>
<keyword evidence="10" id="KW-1185">Reference proteome</keyword>
<dbReference type="PROSITE" id="PS50835">
    <property type="entry name" value="IG_LIKE"/>
    <property type="match status" value="1"/>
</dbReference>
<dbReference type="InterPro" id="IPR007110">
    <property type="entry name" value="Ig-like_dom"/>
</dbReference>
<dbReference type="SUPFAM" id="SSF48726">
    <property type="entry name" value="Immunoglobulin"/>
    <property type="match status" value="2"/>
</dbReference>
<keyword evidence="7" id="KW-1133">Transmembrane helix</keyword>
<keyword evidence="7" id="KW-0472">Membrane</keyword>
<proteinExistence type="inferred from homology"/>
<reference evidence="9" key="3">
    <citation type="submission" date="2025-09" db="UniProtKB">
        <authorList>
            <consortium name="Ensembl"/>
        </authorList>
    </citation>
    <scope>IDENTIFICATION</scope>
</reference>
<comment type="similarity">
    <text evidence="1">Belongs to the interleukin-1 receptor family.</text>
</comment>
<dbReference type="PRINTS" id="PR01536">
    <property type="entry name" value="INTRLKN1R12F"/>
</dbReference>
<accession>A0A3P8UWL3</accession>
<dbReference type="AlphaFoldDB" id="A0A3P8UWL3"/>
<dbReference type="GeneTree" id="ENSGT01090000259985"/>
<organism evidence="9 10">
    <name type="scientific">Cynoglossus semilaevis</name>
    <name type="common">Tongue sole</name>
    <dbReference type="NCBI Taxonomy" id="244447"/>
    <lineage>
        <taxon>Eukaryota</taxon>
        <taxon>Metazoa</taxon>
        <taxon>Chordata</taxon>
        <taxon>Craniata</taxon>
        <taxon>Vertebrata</taxon>
        <taxon>Euteleostomi</taxon>
        <taxon>Actinopterygii</taxon>
        <taxon>Neopterygii</taxon>
        <taxon>Teleostei</taxon>
        <taxon>Neoteleostei</taxon>
        <taxon>Acanthomorphata</taxon>
        <taxon>Carangaria</taxon>
        <taxon>Pleuronectiformes</taxon>
        <taxon>Pleuronectoidei</taxon>
        <taxon>Cynoglossidae</taxon>
        <taxon>Cynoglossinae</taxon>
        <taxon>Cynoglossus</taxon>
    </lineage>
</organism>
<feature type="transmembrane region" description="Helical" evidence="7">
    <location>
        <begin position="313"/>
        <end position="336"/>
    </location>
</feature>
<keyword evidence="7" id="KW-0812">Transmembrane</keyword>
<dbReference type="Gene3D" id="2.60.40.10">
    <property type="entry name" value="Immunoglobulins"/>
    <property type="match status" value="2"/>
</dbReference>
<dbReference type="GO" id="GO:0004908">
    <property type="term" value="F:interleukin-1 receptor activity"/>
    <property type="evidence" value="ECO:0007669"/>
    <property type="project" value="InterPro"/>
</dbReference>
<feature type="domain" description="Ig-like" evidence="8">
    <location>
        <begin position="112"/>
        <end position="170"/>
    </location>
</feature>
<dbReference type="InterPro" id="IPR013783">
    <property type="entry name" value="Ig-like_fold"/>
</dbReference>
<dbReference type="InterPro" id="IPR003599">
    <property type="entry name" value="Ig_sub"/>
</dbReference>
<dbReference type="Ensembl" id="ENSCSET00000005200.1">
    <property type="protein sequence ID" value="ENSCSEP00000005141.1"/>
    <property type="gene ID" value="ENSCSEG00000003312.1"/>
</dbReference>
<evidence type="ECO:0000256" key="6">
    <source>
        <dbReference type="ARBA" id="ARBA00023319"/>
    </source>
</evidence>
<evidence type="ECO:0000256" key="3">
    <source>
        <dbReference type="ARBA" id="ARBA00022737"/>
    </source>
</evidence>
<dbReference type="InterPro" id="IPR015621">
    <property type="entry name" value="IL-1_rcpt_fam"/>
</dbReference>
<evidence type="ECO:0000256" key="1">
    <source>
        <dbReference type="ARBA" id="ARBA00009752"/>
    </source>
</evidence>
<dbReference type="FunFam" id="2.60.40.10:FF:000188">
    <property type="entry name" value="Interleukin-1 receptor accessory protein-like 1"/>
    <property type="match status" value="1"/>
</dbReference>
<protein>
    <recommendedName>
        <fullName evidence="8">Ig-like domain-containing protein</fullName>
    </recommendedName>
</protein>
<dbReference type="Proteomes" id="UP000265120">
    <property type="component" value="Chromosome 16"/>
</dbReference>
<keyword evidence="5" id="KW-0325">Glycoprotein</keyword>
<evidence type="ECO:0000256" key="4">
    <source>
        <dbReference type="ARBA" id="ARBA00023157"/>
    </source>
</evidence>
<sequence length="355" mass="38908">VELFRVEGEAVILSFPLFRSTLTARDIAPPAAVYLITKDNGTEGAAYPSSGRVLQRNRELWLLPAQASDSGEYICTYRNESYCIRGSITLQVYESSSVGVDKLSYPISATVGETLSFRCPSVSHFNSTDEVIHWYKNSTSGGGSFGRHRGNLMIPGVKRSDAGVYTCQLTVLINDRLYKVSRVILLQVEGSDPELTTMSDPSVTSDPELIDTTPSIFKPPVIISPLNGTLFQSGQEWCCTVMCSPNAKWGEGGNADSFFFFLMPGLCQVQLRLLIVRVTGEDRGTEVKCVAQNQGGRQEVAAQLQLEDSSSTWVVVAAVAVSCFVVVASIVLYVLLKPKRNNRKDYILARQSSTF</sequence>
<evidence type="ECO:0000259" key="8">
    <source>
        <dbReference type="PROSITE" id="PS50835"/>
    </source>
</evidence>
<reference evidence="9 10" key="1">
    <citation type="journal article" date="2014" name="Nat. Genet.">
        <title>Whole-genome sequence of a flatfish provides insights into ZW sex chromosome evolution and adaptation to a benthic lifestyle.</title>
        <authorList>
            <person name="Chen S."/>
            <person name="Zhang G."/>
            <person name="Shao C."/>
            <person name="Huang Q."/>
            <person name="Liu G."/>
            <person name="Zhang P."/>
            <person name="Song W."/>
            <person name="An N."/>
            <person name="Chalopin D."/>
            <person name="Volff J.N."/>
            <person name="Hong Y."/>
            <person name="Li Q."/>
            <person name="Sha Z."/>
            <person name="Zhou H."/>
            <person name="Xie M."/>
            <person name="Yu Q."/>
            <person name="Liu Y."/>
            <person name="Xiang H."/>
            <person name="Wang N."/>
            <person name="Wu K."/>
            <person name="Yang C."/>
            <person name="Zhou Q."/>
            <person name="Liao X."/>
            <person name="Yang L."/>
            <person name="Hu Q."/>
            <person name="Zhang J."/>
            <person name="Meng L."/>
            <person name="Jin L."/>
            <person name="Tian Y."/>
            <person name="Lian J."/>
            <person name="Yang J."/>
            <person name="Miao G."/>
            <person name="Liu S."/>
            <person name="Liang Z."/>
            <person name="Yan F."/>
            <person name="Li Y."/>
            <person name="Sun B."/>
            <person name="Zhang H."/>
            <person name="Zhang J."/>
            <person name="Zhu Y."/>
            <person name="Du M."/>
            <person name="Zhao Y."/>
            <person name="Schartl M."/>
            <person name="Tang Q."/>
            <person name="Wang J."/>
        </authorList>
    </citation>
    <scope>NUCLEOTIDE SEQUENCE</scope>
</reference>
<dbReference type="PANTHER" id="PTHR11890">
    <property type="entry name" value="INTERLEUKIN-1 RECEPTOR FAMILY MEMBER"/>
    <property type="match status" value="1"/>
</dbReference>
<evidence type="ECO:0000256" key="2">
    <source>
        <dbReference type="ARBA" id="ARBA00022729"/>
    </source>
</evidence>
<evidence type="ECO:0000256" key="5">
    <source>
        <dbReference type="ARBA" id="ARBA00023180"/>
    </source>
</evidence>
<reference evidence="9" key="2">
    <citation type="submission" date="2025-08" db="UniProtKB">
        <authorList>
            <consortium name="Ensembl"/>
        </authorList>
    </citation>
    <scope>IDENTIFICATION</scope>
</reference>
<keyword evidence="6" id="KW-0393">Immunoglobulin domain</keyword>
<dbReference type="SMART" id="SM00408">
    <property type="entry name" value="IGc2"/>
    <property type="match status" value="1"/>
</dbReference>
<dbReference type="Pfam" id="PF13927">
    <property type="entry name" value="Ig_3"/>
    <property type="match status" value="1"/>
</dbReference>
<dbReference type="InterPro" id="IPR036179">
    <property type="entry name" value="Ig-like_dom_sf"/>
</dbReference>
<evidence type="ECO:0000313" key="9">
    <source>
        <dbReference type="Ensembl" id="ENSCSEP00000005141.1"/>
    </source>
</evidence>
<evidence type="ECO:0000256" key="7">
    <source>
        <dbReference type="SAM" id="Phobius"/>
    </source>
</evidence>
<keyword evidence="3" id="KW-0677">Repeat</keyword>
<dbReference type="SMART" id="SM00409">
    <property type="entry name" value="IG"/>
    <property type="match status" value="2"/>
</dbReference>
<evidence type="ECO:0000313" key="10">
    <source>
        <dbReference type="Proteomes" id="UP000265120"/>
    </source>
</evidence>
<keyword evidence="4" id="KW-1015">Disulfide bond</keyword>
<dbReference type="InterPro" id="IPR003598">
    <property type="entry name" value="Ig_sub2"/>
</dbReference>